<comment type="caution">
    <text evidence="5">The sequence shown here is derived from an EMBL/GenBank/DDBJ whole genome shotgun (WGS) entry which is preliminary data.</text>
</comment>
<evidence type="ECO:0000256" key="2">
    <source>
        <dbReference type="ARBA" id="ARBA00022676"/>
    </source>
</evidence>
<dbReference type="Pfam" id="PF00201">
    <property type="entry name" value="UDPGT"/>
    <property type="match status" value="1"/>
</dbReference>
<sequence length="283" mass="32052">MIFFEIFWLFLSCLTLSVGYNILAIFPHDGISHLEVFAPIVRNLVSRGHNLTVISHHSLNIKSKSHKELLLSNDTHAGRHLFELGMFDWPAWMLIWISPLYVSSFGISSCHHLLSHPEVQELMTSDGNFDLILSELFNSECNLGFVDKFKAPLVGLSSTTLMAWHTDRFGQPDNPSYIPNNHLWYTSKMSFLDRVGNALGDLLFKTTYYFATKQSQLISEKHLKTKMSSFFDMMKSTSLVLVNSHWSLHSPRPFVPAVVEIGGSHIPSPTTLPKEDLSEIQAS</sequence>
<protein>
    <submittedName>
        <fullName evidence="5">Uncharacterized protein</fullName>
    </submittedName>
</protein>
<dbReference type="PANTHER" id="PTHR48043:SF145">
    <property type="entry name" value="FI06409P-RELATED"/>
    <property type="match status" value="1"/>
</dbReference>
<dbReference type="Gene3D" id="3.40.50.2000">
    <property type="entry name" value="Glycogen Phosphorylase B"/>
    <property type="match status" value="1"/>
</dbReference>
<feature type="transmembrane region" description="Helical" evidence="4">
    <location>
        <begin position="6"/>
        <end position="26"/>
    </location>
</feature>
<dbReference type="AlphaFoldDB" id="A0ABD2MJ05"/>
<dbReference type="SUPFAM" id="SSF53756">
    <property type="entry name" value="UDP-Glycosyltransferase/glycogen phosphorylase"/>
    <property type="match status" value="1"/>
</dbReference>
<evidence type="ECO:0000256" key="4">
    <source>
        <dbReference type="SAM" id="Phobius"/>
    </source>
</evidence>
<evidence type="ECO:0000313" key="5">
    <source>
        <dbReference type="EMBL" id="KAL3266348.1"/>
    </source>
</evidence>
<keyword evidence="4" id="KW-1133">Transmembrane helix</keyword>
<evidence type="ECO:0000313" key="6">
    <source>
        <dbReference type="Proteomes" id="UP001516400"/>
    </source>
</evidence>
<keyword evidence="2" id="KW-0328">Glycosyltransferase</keyword>
<keyword evidence="6" id="KW-1185">Reference proteome</keyword>
<organism evidence="5 6">
    <name type="scientific">Cryptolaemus montrouzieri</name>
    <dbReference type="NCBI Taxonomy" id="559131"/>
    <lineage>
        <taxon>Eukaryota</taxon>
        <taxon>Metazoa</taxon>
        <taxon>Ecdysozoa</taxon>
        <taxon>Arthropoda</taxon>
        <taxon>Hexapoda</taxon>
        <taxon>Insecta</taxon>
        <taxon>Pterygota</taxon>
        <taxon>Neoptera</taxon>
        <taxon>Endopterygota</taxon>
        <taxon>Coleoptera</taxon>
        <taxon>Polyphaga</taxon>
        <taxon>Cucujiformia</taxon>
        <taxon>Coccinelloidea</taxon>
        <taxon>Coccinellidae</taxon>
        <taxon>Scymninae</taxon>
        <taxon>Scymnini</taxon>
        <taxon>Cryptolaemus</taxon>
    </lineage>
</organism>
<dbReference type="PANTHER" id="PTHR48043">
    <property type="entry name" value="EG:EG0003.4 PROTEIN-RELATED"/>
    <property type="match status" value="1"/>
</dbReference>
<evidence type="ECO:0000256" key="3">
    <source>
        <dbReference type="ARBA" id="ARBA00022679"/>
    </source>
</evidence>
<reference evidence="5 6" key="1">
    <citation type="journal article" date="2021" name="BMC Biol.">
        <title>Horizontally acquired antibacterial genes associated with adaptive radiation of ladybird beetles.</title>
        <authorList>
            <person name="Li H.S."/>
            <person name="Tang X.F."/>
            <person name="Huang Y.H."/>
            <person name="Xu Z.Y."/>
            <person name="Chen M.L."/>
            <person name="Du X.Y."/>
            <person name="Qiu B.Y."/>
            <person name="Chen P.T."/>
            <person name="Zhang W."/>
            <person name="Slipinski A."/>
            <person name="Escalona H.E."/>
            <person name="Waterhouse R.M."/>
            <person name="Zwick A."/>
            <person name="Pang H."/>
        </authorList>
    </citation>
    <scope>NUCLEOTIDE SEQUENCE [LARGE SCALE GENOMIC DNA]</scope>
    <source>
        <strain evidence="5">SYSU2018</strain>
    </source>
</reference>
<dbReference type="Proteomes" id="UP001516400">
    <property type="component" value="Unassembled WGS sequence"/>
</dbReference>
<accession>A0ABD2MJ05</accession>
<gene>
    <name evidence="5" type="ORF">HHI36_010526</name>
</gene>
<dbReference type="InterPro" id="IPR050271">
    <property type="entry name" value="UDP-glycosyltransferase"/>
</dbReference>
<comment type="similarity">
    <text evidence="1">Belongs to the UDP-glycosyltransferase family.</text>
</comment>
<dbReference type="GO" id="GO:0016757">
    <property type="term" value="F:glycosyltransferase activity"/>
    <property type="evidence" value="ECO:0007669"/>
    <property type="project" value="UniProtKB-KW"/>
</dbReference>
<evidence type="ECO:0000256" key="1">
    <source>
        <dbReference type="ARBA" id="ARBA00009995"/>
    </source>
</evidence>
<dbReference type="EMBL" id="JABFTP020000001">
    <property type="protein sequence ID" value="KAL3266348.1"/>
    <property type="molecule type" value="Genomic_DNA"/>
</dbReference>
<dbReference type="InterPro" id="IPR002213">
    <property type="entry name" value="UDP_glucos_trans"/>
</dbReference>
<keyword evidence="3" id="KW-0808">Transferase</keyword>
<keyword evidence="4" id="KW-0472">Membrane</keyword>
<proteinExistence type="inferred from homology"/>
<name>A0ABD2MJ05_9CUCU</name>
<keyword evidence="4" id="KW-0812">Transmembrane</keyword>